<accession>A0A9W7DN02</accession>
<dbReference type="AlphaFoldDB" id="A0A9W7DN02"/>
<keyword evidence="2" id="KW-1185">Reference proteome</keyword>
<proteinExistence type="predicted"/>
<name>A0A9W7DN02_9STRA</name>
<reference evidence="1" key="1">
    <citation type="submission" date="2022-07" db="EMBL/GenBank/DDBJ databases">
        <title>Genome analysis of Parmales, a sister group of diatoms, reveals the evolutionary specialization of diatoms from phago-mixotrophs to photoautotrophs.</title>
        <authorList>
            <person name="Ban H."/>
            <person name="Sato S."/>
            <person name="Yoshikawa S."/>
            <person name="Kazumasa Y."/>
            <person name="Nakamura Y."/>
            <person name="Ichinomiya M."/>
            <person name="Saitoh K."/>
            <person name="Sato N."/>
            <person name="Blanc-Mathieu R."/>
            <person name="Endo H."/>
            <person name="Kuwata A."/>
            <person name="Ogata H."/>
        </authorList>
    </citation>
    <scope>NUCLEOTIDE SEQUENCE</scope>
</reference>
<feature type="non-terminal residue" evidence="1">
    <location>
        <position position="1"/>
    </location>
</feature>
<comment type="caution">
    <text evidence="1">The sequence shown here is derived from an EMBL/GenBank/DDBJ whole genome shotgun (WGS) entry which is preliminary data.</text>
</comment>
<protein>
    <submittedName>
        <fullName evidence="1">Uncharacterized protein</fullName>
    </submittedName>
</protein>
<gene>
    <name evidence="1" type="ORF">TrRE_jg13569</name>
</gene>
<dbReference type="EMBL" id="BRXZ01001893">
    <property type="protein sequence ID" value="GMH49038.1"/>
    <property type="molecule type" value="Genomic_DNA"/>
</dbReference>
<dbReference type="Proteomes" id="UP001165082">
    <property type="component" value="Unassembled WGS sequence"/>
</dbReference>
<dbReference type="OrthoDB" id="10488480at2759"/>
<sequence length="106" mass="11594">AYPICIEALRRGVTAACMPTCHQIGGEAMLASGSNFENFSETFPPPKMDLLLDCKPSDVPQVKPRFFSTWCNNMYKSTFQAAASAAAEEAKQSNLRAQQAETTEDL</sequence>
<evidence type="ECO:0000313" key="1">
    <source>
        <dbReference type="EMBL" id="GMH49038.1"/>
    </source>
</evidence>
<organism evidence="1 2">
    <name type="scientific">Triparma retinervis</name>
    <dbReference type="NCBI Taxonomy" id="2557542"/>
    <lineage>
        <taxon>Eukaryota</taxon>
        <taxon>Sar</taxon>
        <taxon>Stramenopiles</taxon>
        <taxon>Ochrophyta</taxon>
        <taxon>Bolidophyceae</taxon>
        <taxon>Parmales</taxon>
        <taxon>Triparmaceae</taxon>
        <taxon>Triparma</taxon>
    </lineage>
</organism>
<evidence type="ECO:0000313" key="2">
    <source>
        <dbReference type="Proteomes" id="UP001165082"/>
    </source>
</evidence>